<keyword evidence="4" id="KW-0862">Zinc</keyword>
<dbReference type="AlphaFoldDB" id="A0A1Y2DPN5"/>
<dbReference type="OrthoDB" id="3437960at2759"/>
<evidence type="ECO:0000256" key="5">
    <source>
        <dbReference type="PROSITE-ProRule" id="PRU00042"/>
    </source>
</evidence>
<evidence type="ECO:0000313" key="9">
    <source>
        <dbReference type="Proteomes" id="UP000193920"/>
    </source>
</evidence>
<dbReference type="EMBL" id="MCOG01000060">
    <property type="protein sequence ID" value="ORY61124.1"/>
    <property type="molecule type" value="Genomic_DNA"/>
</dbReference>
<dbReference type="PANTHER" id="PTHR19818:SF139">
    <property type="entry name" value="PAIR-RULE PROTEIN ODD-PAIRED"/>
    <property type="match status" value="1"/>
</dbReference>
<proteinExistence type="predicted"/>
<dbReference type="SMART" id="SM00355">
    <property type="entry name" value="ZnF_C2H2"/>
    <property type="match status" value="3"/>
</dbReference>
<accession>A0A1Y2DPN5</accession>
<name>A0A1Y2DPN5_9FUNG</name>
<dbReference type="InterPro" id="IPR013087">
    <property type="entry name" value="Znf_C2H2_type"/>
</dbReference>
<evidence type="ECO:0000256" key="2">
    <source>
        <dbReference type="ARBA" id="ARBA00022737"/>
    </source>
</evidence>
<dbReference type="GO" id="GO:0000978">
    <property type="term" value="F:RNA polymerase II cis-regulatory region sequence-specific DNA binding"/>
    <property type="evidence" value="ECO:0007669"/>
    <property type="project" value="TreeGrafter"/>
</dbReference>
<evidence type="ECO:0000256" key="4">
    <source>
        <dbReference type="ARBA" id="ARBA00022833"/>
    </source>
</evidence>
<keyword evidence="1" id="KW-0479">Metal-binding</keyword>
<dbReference type="PROSITE" id="PS50157">
    <property type="entry name" value="ZINC_FINGER_C2H2_2"/>
    <property type="match status" value="1"/>
</dbReference>
<feature type="region of interest" description="Disordered" evidence="6">
    <location>
        <begin position="267"/>
        <end position="290"/>
    </location>
</feature>
<dbReference type="InterPro" id="IPR036236">
    <property type="entry name" value="Znf_C2H2_sf"/>
</dbReference>
<evidence type="ECO:0000259" key="7">
    <source>
        <dbReference type="PROSITE" id="PS50157"/>
    </source>
</evidence>
<comment type="caution">
    <text evidence="8">The sequence shown here is derived from an EMBL/GenBank/DDBJ whole genome shotgun (WGS) entry which is preliminary data.</text>
</comment>
<dbReference type="GO" id="GO:0008270">
    <property type="term" value="F:zinc ion binding"/>
    <property type="evidence" value="ECO:0007669"/>
    <property type="project" value="UniProtKB-KW"/>
</dbReference>
<keyword evidence="2" id="KW-0677">Repeat</keyword>
<feature type="compositionally biased region" description="Low complexity" evidence="6">
    <location>
        <begin position="316"/>
        <end position="325"/>
    </location>
</feature>
<dbReference type="GO" id="GO:0000981">
    <property type="term" value="F:DNA-binding transcription factor activity, RNA polymerase II-specific"/>
    <property type="evidence" value="ECO:0007669"/>
    <property type="project" value="TreeGrafter"/>
</dbReference>
<dbReference type="STRING" id="1754190.A0A1Y2DPN5"/>
<evidence type="ECO:0000256" key="6">
    <source>
        <dbReference type="SAM" id="MobiDB-lite"/>
    </source>
</evidence>
<gene>
    <name evidence="8" type="ORF">LY90DRAFT_668593</name>
</gene>
<sequence>MSSKAFNNKIKDNEHICKWKNCYIQFNTLGELVKHVKKGNKTGLSCKWEDCWGHNSLSFTTPKRLIEHMRAHTYEKPFICPVETCHMRFSLKSNCIAHQKTKHGRCLKPIEIDITQDNSNNTYLNNIISNEKKRNSTYSKDLKNKRSLENDNNAYNEINPIYKKPKTKIDKSTFSSPSYLKKEIKIFNELKRNIYKKFLFTQYFIQDIHNLHENSEMINDPGEKAYFNEIKNMEKKFTKASTDLLTLLESVDDKILPDLKGCLEKISSKKSKESESPSKSNPKDNRSSIENMIMTSNSKTIDMIKNDSFINNYNHSNINNDSSINPPTGVSTAPMRID</sequence>
<keyword evidence="3 5" id="KW-0863">Zinc-finger</keyword>
<dbReference type="PROSITE" id="PS00028">
    <property type="entry name" value="ZINC_FINGER_C2H2_1"/>
    <property type="match status" value="1"/>
</dbReference>
<dbReference type="Gene3D" id="3.30.160.60">
    <property type="entry name" value="Classic Zinc Finger"/>
    <property type="match status" value="2"/>
</dbReference>
<dbReference type="SUPFAM" id="SSF57667">
    <property type="entry name" value="beta-beta-alpha zinc fingers"/>
    <property type="match status" value="2"/>
</dbReference>
<feature type="domain" description="C2H2-type" evidence="7">
    <location>
        <begin position="49"/>
        <end position="77"/>
    </location>
</feature>
<organism evidence="8 9">
    <name type="scientific">Neocallimastix californiae</name>
    <dbReference type="NCBI Taxonomy" id="1754190"/>
    <lineage>
        <taxon>Eukaryota</taxon>
        <taxon>Fungi</taxon>
        <taxon>Fungi incertae sedis</taxon>
        <taxon>Chytridiomycota</taxon>
        <taxon>Chytridiomycota incertae sedis</taxon>
        <taxon>Neocallimastigomycetes</taxon>
        <taxon>Neocallimastigales</taxon>
        <taxon>Neocallimastigaceae</taxon>
        <taxon>Neocallimastix</taxon>
    </lineage>
</organism>
<dbReference type="InterPro" id="IPR050329">
    <property type="entry name" value="GLI_C2H2-zinc-finger"/>
</dbReference>
<feature type="compositionally biased region" description="Basic and acidic residues" evidence="6">
    <location>
        <begin position="267"/>
        <end position="287"/>
    </location>
</feature>
<dbReference type="PANTHER" id="PTHR19818">
    <property type="entry name" value="ZINC FINGER PROTEIN ZIC AND GLI"/>
    <property type="match status" value="1"/>
</dbReference>
<dbReference type="GO" id="GO:0005634">
    <property type="term" value="C:nucleus"/>
    <property type="evidence" value="ECO:0007669"/>
    <property type="project" value="UniProtKB-ARBA"/>
</dbReference>
<reference evidence="8" key="1">
    <citation type="submission" date="2016-08" db="EMBL/GenBank/DDBJ databases">
        <title>A Parts List for Fungal Cellulosomes Revealed by Comparative Genomics.</title>
        <authorList>
            <consortium name="DOE Joint Genome Institute"/>
            <person name="Haitjema C.H."/>
            <person name="Gilmore S.P."/>
            <person name="Henske J.K."/>
            <person name="Solomon K.V."/>
            <person name="De Groot R."/>
            <person name="Kuo A."/>
            <person name="Mondo S.J."/>
            <person name="Salamov A.A."/>
            <person name="Labutti K."/>
            <person name="Zhao Z."/>
            <person name="Chiniquy J."/>
            <person name="Barry K."/>
            <person name="Brewer H.M."/>
            <person name="Purvine S.O."/>
            <person name="Wright A.T."/>
            <person name="Boxma B."/>
            <person name="Van Alen T."/>
            <person name="Hackstein J.H."/>
            <person name="Baker S.E."/>
            <person name="Grigoriev I.V."/>
            <person name="O'Malley M.A."/>
        </authorList>
    </citation>
    <scope>NUCLEOTIDE SEQUENCE [LARGE SCALE GENOMIC DNA]</scope>
    <source>
        <strain evidence="8">G1</strain>
    </source>
</reference>
<dbReference type="Proteomes" id="UP000193920">
    <property type="component" value="Unassembled WGS sequence"/>
</dbReference>
<protein>
    <recommendedName>
        <fullName evidence="7">C2H2-type domain-containing protein</fullName>
    </recommendedName>
</protein>
<evidence type="ECO:0000313" key="8">
    <source>
        <dbReference type="EMBL" id="ORY61124.1"/>
    </source>
</evidence>
<evidence type="ECO:0000256" key="3">
    <source>
        <dbReference type="ARBA" id="ARBA00022771"/>
    </source>
</evidence>
<feature type="region of interest" description="Disordered" evidence="6">
    <location>
        <begin position="316"/>
        <end position="338"/>
    </location>
</feature>
<keyword evidence="9" id="KW-1185">Reference proteome</keyword>
<evidence type="ECO:0000256" key="1">
    <source>
        <dbReference type="ARBA" id="ARBA00022723"/>
    </source>
</evidence>
<dbReference type="GO" id="GO:0045944">
    <property type="term" value="P:positive regulation of transcription by RNA polymerase II"/>
    <property type="evidence" value="ECO:0007669"/>
    <property type="project" value="UniProtKB-ARBA"/>
</dbReference>